<feature type="coiled-coil region" evidence="8">
    <location>
        <begin position="137"/>
        <end position="164"/>
    </location>
</feature>
<evidence type="ECO:0000256" key="6">
    <source>
        <dbReference type="ARBA" id="ARBA00023212"/>
    </source>
</evidence>
<dbReference type="InterPro" id="IPR028458">
    <property type="entry name" value="Twinfilin"/>
</dbReference>
<dbReference type="AlphaFoldDB" id="G0TUC0"/>
<dbReference type="PANTHER" id="PTHR13759:SF1">
    <property type="entry name" value="TWINFILIN"/>
    <property type="match status" value="1"/>
</dbReference>
<dbReference type="PROSITE" id="PS51263">
    <property type="entry name" value="ADF_H"/>
    <property type="match status" value="2"/>
</dbReference>
<evidence type="ECO:0000256" key="2">
    <source>
        <dbReference type="ARBA" id="ARBA00009557"/>
    </source>
</evidence>
<feature type="domain" description="ADF-H" evidence="9">
    <location>
        <begin position="172"/>
        <end position="308"/>
    </location>
</feature>
<sequence>MAKALGVNFDLDPVLQAAFKNFGEKSSNVRALIVTINDELAKLQGQPIESTANRNEDLIKVRDAIVSEELVAAFVFIRMKEGEFAQITFCSDNAKPKVRITYSSGAASLLESSGLQQATRIKRHVTLADDICETLLIGGEQENREELMTEKEKMEAAFSKMELAPAVVALPGVSMPIAEEGVLALKKLVRGELRGLTFHIVEEKIKLDKTVETVPSPPSLLSLTDAVAALIPSDQPRIAVLRPSTASEEVIMVYSCPGSCKPRERMMYSTCKSSFVQQAQQHGVKFMRRVEVSGGEELRDVVLEACESVVNEEK</sequence>
<reference evidence="10" key="1">
    <citation type="journal article" date="2012" name="Proc. Natl. Acad. Sci. U.S.A.">
        <title>Antigenic diversity is generated by distinct evolutionary mechanisms in African trypanosome species.</title>
        <authorList>
            <person name="Jackson A.P."/>
            <person name="Berry A."/>
            <person name="Aslett M."/>
            <person name="Allison H.C."/>
            <person name="Burton P."/>
            <person name="Vavrova-Anderson J."/>
            <person name="Brown R."/>
            <person name="Browne H."/>
            <person name="Corton N."/>
            <person name="Hauser H."/>
            <person name="Gamble J."/>
            <person name="Gilderthorp R."/>
            <person name="Marcello L."/>
            <person name="McQuillan J."/>
            <person name="Otto T.D."/>
            <person name="Quail M.A."/>
            <person name="Sanders M.J."/>
            <person name="van Tonder A."/>
            <person name="Ginger M.L."/>
            <person name="Field M.C."/>
            <person name="Barry J.D."/>
            <person name="Hertz-Fowler C."/>
            <person name="Berriman M."/>
        </authorList>
    </citation>
    <scope>NUCLEOTIDE SEQUENCE</scope>
    <source>
        <strain evidence="10">Y486</strain>
    </source>
</reference>
<evidence type="ECO:0000256" key="3">
    <source>
        <dbReference type="ARBA" id="ARBA00022490"/>
    </source>
</evidence>
<feature type="domain" description="ADF-H" evidence="9">
    <location>
        <begin position="6"/>
        <end position="141"/>
    </location>
</feature>
<proteinExistence type="inferred from homology"/>
<dbReference type="InterPro" id="IPR002108">
    <property type="entry name" value="ADF-H"/>
</dbReference>
<gene>
    <name evidence="10" type="ORF">TVY486_0402200</name>
</gene>
<dbReference type="GO" id="GO:0051015">
    <property type="term" value="F:actin filament binding"/>
    <property type="evidence" value="ECO:0007669"/>
    <property type="project" value="TreeGrafter"/>
</dbReference>
<evidence type="ECO:0000256" key="4">
    <source>
        <dbReference type="ARBA" id="ARBA00022737"/>
    </source>
</evidence>
<evidence type="ECO:0000256" key="8">
    <source>
        <dbReference type="SAM" id="Coils"/>
    </source>
</evidence>
<dbReference type="VEuPathDB" id="TriTrypDB:TvY486_0402200"/>
<protein>
    <submittedName>
        <fullName evidence="10">Putative G-actin binding protein</fullName>
    </submittedName>
</protein>
<evidence type="ECO:0000256" key="7">
    <source>
        <dbReference type="ARBA" id="ARBA00038532"/>
    </source>
</evidence>
<dbReference type="GO" id="GO:0005884">
    <property type="term" value="C:actin filament"/>
    <property type="evidence" value="ECO:0007669"/>
    <property type="project" value="TreeGrafter"/>
</dbReference>
<dbReference type="Pfam" id="PF00241">
    <property type="entry name" value="Cofilin_ADF"/>
    <property type="match status" value="2"/>
</dbReference>
<accession>G0TUC0</accession>
<dbReference type="GO" id="GO:0005737">
    <property type="term" value="C:cytoplasm"/>
    <property type="evidence" value="ECO:0007669"/>
    <property type="project" value="TreeGrafter"/>
</dbReference>
<evidence type="ECO:0000259" key="9">
    <source>
        <dbReference type="PROSITE" id="PS51263"/>
    </source>
</evidence>
<dbReference type="GO" id="GO:0051016">
    <property type="term" value="P:barbed-end actin filament capping"/>
    <property type="evidence" value="ECO:0007669"/>
    <property type="project" value="TreeGrafter"/>
</dbReference>
<evidence type="ECO:0000313" key="10">
    <source>
        <dbReference type="EMBL" id="CCC47554.1"/>
    </source>
</evidence>
<evidence type="ECO:0000256" key="1">
    <source>
        <dbReference type="ARBA" id="ARBA00004245"/>
    </source>
</evidence>
<organism evidence="10">
    <name type="scientific">Trypanosoma vivax (strain Y486)</name>
    <dbReference type="NCBI Taxonomy" id="1055687"/>
    <lineage>
        <taxon>Eukaryota</taxon>
        <taxon>Discoba</taxon>
        <taxon>Euglenozoa</taxon>
        <taxon>Kinetoplastea</taxon>
        <taxon>Metakinetoplastina</taxon>
        <taxon>Trypanosomatida</taxon>
        <taxon>Trypanosomatidae</taxon>
        <taxon>Trypanosoma</taxon>
        <taxon>Duttonella</taxon>
    </lineage>
</organism>
<dbReference type="EMBL" id="HE573020">
    <property type="protein sequence ID" value="CCC47554.1"/>
    <property type="molecule type" value="Genomic_DNA"/>
</dbReference>
<keyword evidence="3" id="KW-0963">Cytoplasm</keyword>
<comment type="similarity">
    <text evidence="2">Belongs to the actin-binding proteins ADF family. Twinfilin subfamily.</text>
</comment>
<keyword evidence="4" id="KW-0677">Repeat</keyword>
<dbReference type="CDD" id="cd11284">
    <property type="entry name" value="ADF_Twf-C_like"/>
    <property type="match status" value="1"/>
</dbReference>
<name>G0TUC0_TRYVY</name>
<dbReference type="PANTHER" id="PTHR13759">
    <property type="entry name" value="TWINFILIN"/>
    <property type="match status" value="1"/>
</dbReference>
<dbReference type="GO" id="GO:0030042">
    <property type="term" value="P:actin filament depolymerization"/>
    <property type="evidence" value="ECO:0007669"/>
    <property type="project" value="TreeGrafter"/>
</dbReference>
<comment type="subunit">
    <text evidence="7">Interacts with G-actin; ADP-actin form.</text>
</comment>
<evidence type="ECO:0000256" key="5">
    <source>
        <dbReference type="ARBA" id="ARBA00023203"/>
    </source>
</evidence>
<dbReference type="GO" id="GO:0003785">
    <property type="term" value="F:actin monomer binding"/>
    <property type="evidence" value="ECO:0007669"/>
    <property type="project" value="TreeGrafter"/>
</dbReference>
<dbReference type="OMA" id="MVYVCPP"/>
<dbReference type="SMART" id="SM00102">
    <property type="entry name" value="ADF"/>
    <property type="match status" value="1"/>
</dbReference>
<dbReference type="Gene3D" id="3.40.20.10">
    <property type="entry name" value="Severin"/>
    <property type="match status" value="2"/>
</dbReference>
<dbReference type="InterPro" id="IPR029006">
    <property type="entry name" value="ADF-H/Gelsolin-like_dom_sf"/>
</dbReference>
<keyword evidence="6" id="KW-0206">Cytoskeleton</keyword>
<keyword evidence="8" id="KW-0175">Coiled coil</keyword>
<comment type="subcellular location">
    <subcellularLocation>
        <location evidence="1">Cytoplasm</location>
        <location evidence="1">Cytoskeleton</location>
    </subcellularLocation>
</comment>
<dbReference type="SUPFAM" id="SSF55753">
    <property type="entry name" value="Actin depolymerizing proteins"/>
    <property type="match status" value="2"/>
</dbReference>
<keyword evidence="5" id="KW-0009">Actin-binding</keyword>